<dbReference type="EMBL" id="FWYF01000001">
    <property type="protein sequence ID" value="SMD31817.1"/>
    <property type="molecule type" value="Genomic_DNA"/>
</dbReference>
<dbReference type="STRING" id="692418.SAMN04488029_0155"/>
<feature type="transmembrane region" description="Helical" evidence="1">
    <location>
        <begin position="6"/>
        <end position="25"/>
    </location>
</feature>
<keyword evidence="1" id="KW-1133">Transmembrane helix</keyword>
<dbReference type="AlphaFoldDB" id="A0A1W2G570"/>
<reference evidence="2 3" key="1">
    <citation type="submission" date="2017-04" db="EMBL/GenBank/DDBJ databases">
        <authorList>
            <person name="Afonso C.L."/>
            <person name="Miller P.J."/>
            <person name="Scott M.A."/>
            <person name="Spackman E."/>
            <person name="Goraichik I."/>
            <person name="Dimitrov K.M."/>
            <person name="Suarez D.L."/>
            <person name="Swayne D.E."/>
        </authorList>
    </citation>
    <scope>NUCLEOTIDE SEQUENCE [LARGE SCALE GENOMIC DNA]</scope>
    <source>
        <strain evidence="2 3">DSM 26133</strain>
    </source>
</reference>
<evidence type="ECO:0000256" key="1">
    <source>
        <dbReference type="SAM" id="Phobius"/>
    </source>
</evidence>
<accession>A0A1W2G570</accession>
<evidence type="ECO:0000313" key="3">
    <source>
        <dbReference type="Proteomes" id="UP000192472"/>
    </source>
</evidence>
<dbReference type="RefSeq" id="WP_084370514.1">
    <property type="nucleotide sequence ID" value="NZ_FWYF01000001.1"/>
</dbReference>
<protein>
    <submittedName>
        <fullName evidence="2">Uncharacterized protein</fullName>
    </submittedName>
</protein>
<name>A0A1W2G570_REIFA</name>
<proteinExistence type="predicted"/>
<keyword evidence="1" id="KW-0472">Membrane</keyword>
<dbReference type="Proteomes" id="UP000192472">
    <property type="component" value="Unassembled WGS sequence"/>
</dbReference>
<sequence>MNKIKVAVLGVIISLLSLVINWTYIRPTNDRKLYVKENIDSLNYRSNLAREMQRASLENSYRSFLLQIKLQEFEPKTPREKSLHALIQSQYELIYIASVTDAILGKAGYPINKNDSTIWLHLEKISDIKTRNSIPLKREDYKYLDSIRIVYSNQFREFAKNRAESKASLEKELFELNRDSALARNFSITFQVLGLIIILLKDIKN</sequence>
<keyword evidence="1" id="KW-0812">Transmembrane</keyword>
<keyword evidence="3" id="KW-1185">Reference proteome</keyword>
<organism evidence="2 3">
    <name type="scientific">Reichenbachiella faecimaris</name>
    <dbReference type="NCBI Taxonomy" id="692418"/>
    <lineage>
        <taxon>Bacteria</taxon>
        <taxon>Pseudomonadati</taxon>
        <taxon>Bacteroidota</taxon>
        <taxon>Cytophagia</taxon>
        <taxon>Cytophagales</taxon>
        <taxon>Reichenbachiellaceae</taxon>
        <taxon>Reichenbachiella</taxon>
    </lineage>
</organism>
<evidence type="ECO:0000313" key="2">
    <source>
        <dbReference type="EMBL" id="SMD31817.1"/>
    </source>
</evidence>
<gene>
    <name evidence="2" type="ORF">SAMN04488029_0155</name>
</gene>